<feature type="disulfide bond" evidence="7">
    <location>
        <begin position="1200"/>
        <end position="1212"/>
    </location>
</feature>
<dbReference type="SMART" id="SM00602">
    <property type="entry name" value="VPS10"/>
    <property type="match status" value="1"/>
</dbReference>
<comment type="subcellular location">
    <subcellularLocation>
        <location evidence="1">Cell membrane</location>
        <topology evidence="1">Single-pass type I membrane protein</topology>
    </subcellularLocation>
</comment>
<dbReference type="PANTHER" id="PTHR12106:SF27">
    <property type="entry name" value="SORTILIN-RELATED RECEPTOR"/>
    <property type="match status" value="1"/>
</dbReference>
<feature type="disulfide bond" evidence="7">
    <location>
        <begin position="1159"/>
        <end position="1171"/>
    </location>
</feature>
<dbReference type="SUPFAM" id="SSF57424">
    <property type="entry name" value="LDL receptor-like module"/>
    <property type="match status" value="10"/>
</dbReference>
<evidence type="ECO:0000259" key="10">
    <source>
        <dbReference type="PROSITE" id="PS50853"/>
    </source>
</evidence>
<dbReference type="PANTHER" id="PTHR12106">
    <property type="entry name" value="SORTILIN RELATED"/>
    <property type="match status" value="1"/>
</dbReference>
<dbReference type="InterPro" id="IPR011042">
    <property type="entry name" value="6-blade_b-propeller_TolB-like"/>
</dbReference>
<feature type="disulfide bond" evidence="7">
    <location>
        <begin position="1207"/>
        <end position="1225"/>
    </location>
</feature>
<dbReference type="GO" id="GO:0005886">
    <property type="term" value="C:plasma membrane"/>
    <property type="evidence" value="ECO:0007669"/>
    <property type="project" value="UniProtKB-SubCell"/>
</dbReference>
<dbReference type="Gene3D" id="2.130.10.10">
    <property type="entry name" value="YVTN repeat-like/Quinoprotein amine dehydrogenase"/>
    <property type="match status" value="1"/>
</dbReference>
<feature type="disulfide bond" evidence="7">
    <location>
        <begin position="1242"/>
        <end position="1254"/>
    </location>
</feature>
<dbReference type="Pfam" id="PF15902">
    <property type="entry name" value="Sortilin-Vps10"/>
    <property type="match status" value="1"/>
</dbReference>
<evidence type="ECO:0000256" key="5">
    <source>
        <dbReference type="ARBA" id="ARBA00023157"/>
    </source>
</evidence>
<dbReference type="FunFam" id="3.30.60.270:FF:000002">
    <property type="entry name" value="Sortilin-related receptor isoform A"/>
    <property type="match status" value="1"/>
</dbReference>
<evidence type="ECO:0000256" key="3">
    <source>
        <dbReference type="ARBA" id="ARBA00022737"/>
    </source>
</evidence>
<dbReference type="InterPro" id="IPR002172">
    <property type="entry name" value="LDrepeatLR_classA_rpt"/>
</dbReference>
<feature type="chain" id="PRO_5041954832" description="Fibronectin type-III domain-containing protein" evidence="9">
    <location>
        <begin position="25"/>
        <end position="2281"/>
    </location>
</feature>
<feature type="disulfide bond" evidence="7">
    <location>
        <begin position="1447"/>
        <end position="1462"/>
    </location>
</feature>
<dbReference type="Proteomes" id="UP001283361">
    <property type="component" value="Unassembled WGS sequence"/>
</dbReference>
<feature type="disulfide bond" evidence="7">
    <location>
        <begin position="1166"/>
        <end position="1184"/>
    </location>
</feature>
<feature type="disulfide bond" evidence="7">
    <location>
        <begin position="1351"/>
        <end position="1366"/>
    </location>
</feature>
<dbReference type="Gene3D" id="4.10.400.10">
    <property type="entry name" value="Low-density Lipoprotein Receptor"/>
    <property type="match status" value="9"/>
</dbReference>
<dbReference type="InterPro" id="IPR050310">
    <property type="entry name" value="VPS10-sortilin"/>
</dbReference>
<dbReference type="PROSITE" id="PS50068">
    <property type="entry name" value="LDLRA_2"/>
    <property type="match status" value="10"/>
</dbReference>
<keyword evidence="4 8" id="KW-0472">Membrane</keyword>
<dbReference type="GO" id="GO:0006892">
    <property type="term" value="P:post-Golgi vesicle-mediated transport"/>
    <property type="evidence" value="ECO:0007669"/>
    <property type="project" value="TreeGrafter"/>
</dbReference>
<feature type="transmembrane region" description="Helical" evidence="8">
    <location>
        <begin position="2209"/>
        <end position="2232"/>
    </location>
</feature>
<evidence type="ECO:0000313" key="12">
    <source>
        <dbReference type="Proteomes" id="UP001283361"/>
    </source>
</evidence>
<dbReference type="Pfam" id="PF00041">
    <property type="entry name" value="fn3"/>
    <property type="match status" value="1"/>
</dbReference>
<dbReference type="InterPro" id="IPR013783">
    <property type="entry name" value="Ig-like_fold"/>
</dbReference>
<dbReference type="EMBL" id="JAWDGP010000513">
    <property type="protein sequence ID" value="KAK3799932.1"/>
    <property type="molecule type" value="Genomic_DNA"/>
</dbReference>
<feature type="disulfide bond" evidence="7">
    <location>
        <begin position="1488"/>
        <end position="1503"/>
    </location>
</feature>
<keyword evidence="8" id="KW-0812">Transmembrane</keyword>
<accession>A0AAE1B752</accession>
<dbReference type="InterPro" id="IPR031777">
    <property type="entry name" value="Sortilin_C"/>
</dbReference>
<dbReference type="SMART" id="SM00060">
    <property type="entry name" value="FN3"/>
    <property type="match status" value="4"/>
</dbReference>
<dbReference type="PROSITE" id="PS50853">
    <property type="entry name" value="FN3"/>
    <property type="match status" value="3"/>
</dbReference>
<feature type="disulfide bond" evidence="7">
    <location>
        <begin position="1305"/>
        <end position="1320"/>
    </location>
</feature>
<dbReference type="InterPro" id="IPR031778">
    <property type="entry name" value="Sortilin_N"/>
</dbReference>
<name>A0AAE1B752_9GAST</name>
<feature type="disulfide bond" evidence="7">
    <location>
        <begin position="1120"/>
        <end position="1132"/>
    </location>
</feature>
<dbReference type="InterPro" id="IPR023415">
    <property type="entry name" value="LDLR_class-A_CS"/>
</dbReference>
<feature type="disulfide bond" evidence="7">
    <location>
        <begin position="1406"/>
        <end position="1421"/>
    </location>
</feature>
<dbReference type="SUPFAM" id="SSF63825">
    <property type="entry name" value="YWTD domain"/>
    <property type="match status" value="1"/>
</dbReference>
<keyword evidence="8" id="KW-1133">Transmembrane helix</keyword>
<feature type="disulfide bond" evidence="7">
    <location>
        <begin position="1219"/>
        <end position="1234"/>
    </location>
</feature>
<dbReference type="Gene3D" id="2.10.70.80">
    <property type="match status" value="1"/>
</dbReference>
<feature type="disulfide bond" evidence="7">
    <location>
        <begin position="1261"/>
        <end position="1276"/>
    </location>
</feature>
<dbReference type="PROSITE" id="PS01209">
    <property type="entry name" value="LDLRA_1"/>
    <property type="match status" value="4"/>
</dbReference>
<evidence type="ECO:0000256" key="6">
    <source>
        <dbReference type="ARBA" id="ARBA00023180"/>
    </source>
</evidence>
<keyword evidence="6" id="KW-0325">Glycoprotein</keyword>
<dbReference type="GO" id="GO:0005794">
    <property type="term" value="C:Golgi apparatus"/>
    <property type="evidence" value="ECO:0007669"/>
    <property type="project" value="TreeGrafter"/>
</dbReference>
<dbReference type="InterPro" id="IPR015943">
    <property type="entry name" value="WD40/YVTN_repeat-like_dom_sf"/>
</dbReference>
<dbReference type="Gene3D" id="3.30.60.270">
    <property type="match status" value="1"/>
</dbReference>
<keyword evidence="12" id="KW-1185">Reference proteome</keyword>
<evidence type="ECO:0000313" key="11">
    <source>
        <dbReference type="EMBL" id="KAK3799932.1"/>
    </source>
</evidence>
<protein>
    <recommendedName>
        <fullName evidence="10">Fibronectin type-III domain-containing protein</fullName>
    </recommendedName>
</protein>
<dbReference type="Gene3D" id="2.120.10.30">
    <property type="entry name" value="TolB, C-terminal domain"/>
    <property type="match status" value="1"/>
</dbReference>
<feature type="disulfide bond" evidence="7">
    <location>
        <begin position="1139"/>
        <end position="1154"/>
    </location>
</feature>
<feature type="signal peptide" evidence="9">
    <location>
        <begin position="1"/>
        <end position="24"/>
    </location>
</feature>
<evidence type="ECO:0000256" key="2">
    <source>
        <dbReference type="ARBA" id="ARBA00022475"/>
    </source>
</evidence>
<dbReference type="CDD" id="cd00112">
    <property type="entry name" value="LDLa"/>
    <property type="match status" value="10"/>
</dbReference>
<keyword evidence="2" id="KW-1003">Cell membrane</keyword>
<keyword evidence="3" id="KW-0677">Repeat</keyword>
<feature type="domain" description="Fibronectin type-III" evidence="10">
    <location>
        <begin position="1814"/>
        <end position="1913"/>
    </location>
</feature>
<evidence type="ECO:0000256" key="9">
    <source>
        <dbReference type="SAM" id="SignalP"/>
    </source>
</evidence>
<dbReference type="Pfam" id="PF15901">
    <property type="entry name" value="Sortilin_C"/>
    <property type="match status" value="1"/>
</dbReference>
<dbReference type="PRINTS" id="PR00261">
    <property type="entry name" value="LDLRECEPTOR"/>
</dbReference>
<organism evidence="11 12">
    <name type="scientific">Elysia crispata</name>
    <name type="common">lettuce slug</name>
    <dbReference type="NCBI Taxonomy" id="231223"/>
    <lineage>
        <taxon>Eukaryota</taxon>
        <taxon>Metazoa</taxon>
        <taxon>Spiralia</taxon>
        <taxon>Lophotrochozoa</taxon>
        <taxon>Mollusca</taxon>
        <taxon>Gastropoda</taxon>
        <taxon>Heterobranchia</taxon>
        <taxon>Euthyneura</taxon>
        <taxon>Panpulmonata</taxon>
        <taxon>Sacoglossa</taxon>
        <taxon>Placobranchoidea</taxon>
        <taxon>Plakobranchidae</taxon>
        <taxon>Elysia</taxon>
    </lineage>
</organism>
<evidence type="ECO:0000256" key="7">
    <source>
        <dbReference type="PROSITE-ProRule" id="PRU00124"/>
    </source>
</evidence>
<feature type="disulfide bond" evidence="7">
    <location>
        <begin position="1127"/>
        <end position="1145"/>
    </location>
</feature>
<comment type="caution">
    <text evidence="7">Lacks conserved residue(s) required for the propagation of feature annotation.</text>
</comment>
<dbReference type="InterPro" id="IPR006581">
    <property type="entry name" value="VPS10"/>
</dbReference>
<evidence type="ECO:0000256" key="1">
    <source>
        <dbReference type="ARBA" id="ARBA00004251"/>
    </source>
</evidence>
<reference evidence="11" key="1">
    <citation type="journal article" date="2023" name="G3 (Bethesda)">
        <title>A reference genome for the long-term kleptoplast-retaining sea slug Elysia crispata morphotype clarki.</title>
        <authorList>
            <person name="Eastman K.E."/>
            <person name="Pendleton A.L."/>
            <person name="Shaikh M.A."/>
            <person name="Suttiyut T."/>
            <person name="Ogas R."/>
            <person name="Tomko P."/>
            <person name="Gavelis G."/>
            <person name="Widhalm J.R."/>
            <person name="Wisecaver J.H."/>
        </authorList>
    </citation>
    <scope>NUCLEOTIDE SEQUENCE</scope>
    <source>
        <strain evidence="11">ECLA1</strain>
    </source>
</reference>
<dbReference type="SMART" id="SM00192">
    <property type="entry name" value="LDLa"/>
    <property type="match status" value="10"/>
</dbReference>
<keyword evidence="5 7" id="KW-1015">Disulfide bond</keyword>
<comment type="caution">
    <text evidence="11">The sequence shown here is derived from an EMBL/GenBank/DDBJ whole genome shotgun (WGS) entry which is preliminary data.</text>
</comment>
<dbReference type="SUPFAM" id="SSF110296">
    <property type="entry name" value="Oligoxyloglucan reducing end-specific cellobiohydrolase"/>
    <property type="match status" value="1"/>
</dbReference>
<evidence type="ECO:0000256" key="8">
    <source>
        <dbReference type="SAM" id="Phobius"/>
    </source>
</evidence>
<dbReference type="SUPFAM" id="SSF49265">
    <property type="entry name" value="Fibronectin type III"/>
    <property type="match status" value="2"/>
</dbReference>
<dbReference type="InterPro" id="IPR036116">
    <property type="entry name" value="FN3_sf"/>
</dbReference>
<dbReference type="CDD" id="cd00063">
    <property type="entry name" value="FN3"/>
    <property type="match status" value="2"/>
</dbReference>
<feature type="disulfide bond" evidence="7">
    <location>
        <begin position="1339"/>
        <end position="1357"/>
    </location>
</feature>
<evidence type="ECO:0000256" key="4">
    <source>
        <dbReference type="ARBA" id="ARBA00023136"/>
    </source>
</evidence>
<proteinExistence type="predicted"/>
<gene>
    <name evidence="11" type="ORF">RRG08_064823</name>
</gene>
<dbReference type="Pfam" id="PF00057">
    <property type="entry name" value="Ldl_recept_a"/>
    <property type="match status" value="8"/>
</dbReference>
<feature type="domain" description="Fibronectin type-III" evidence="10">
    <location>
        <begin position="1699"/>
        <end position="1813"/>
    </location>
</feature>
<feature type="domain" description="Fibronectin type-III" evidence="10">
    <location>
        <begin position="1916"/>
        <end position="2004"/>
    </location>
</feature>
<keyword evidence="9" id="KW-0732">Signal</keyword>
<sequence>MQGVRKGSRICQLLIALCVCNVIGHQRIGLPSDTLHVAEENQNDVLGNRIFTINAQLLYGSSTSTGLETEWPRHHRTVRSTDTQSHGTPKSVTARLANDHHTTLIVHWAGEGSDVIIALAKNSSEVDQSDLYVSYDYGKTFTDVNPMMTVSRNGPQAVINKYYTVNKLNTHYLFTDLHSHCLFTTDDSCKTFTRHCGLPFKPRSLSVHPHNAAYMLGLDEESQLKQLYLSNDYGFNWIPVLSNVKAFYWDFPGSNDSSKIYVQEEQAGGLGQVLSISLASFARSRLAESKGPPPTMSVLLRDVVDFQVKGDYIFATRSVSLLGSHTKGPTMQLWISHKGEQFSKAEFPNWKNVTDFYVADASEGQLMVCVSHNASHTNLYISDVNSYKFSLSLERVVYFNPKKSANNNWIRSYTNKPFADVTKISGVGGIYIASQQSGNSLSLNEQVSLISYDKGAVWQPITPPAKAINGQKSQCTDGCSLHLTQMFHQLHPASKFAPILSQDSAPGMVVASGVLGSNLKGNPDVFVSTNAGIGWKIALPGPYLYAMADQGGIIAAIHLQMITKELLYSIDDGDTWESFIFANSLMRVYGLLTEPGENTTIFTVFGSPASHHSWTIIQVDMNDVFEGKKCQDSDYKMWSVREDLPSDKGCLLGRVTQYQRRNAKASCYNGKDFVRETVESNCLCTREDFECDYGYKESSFSSTLCGRDRQVPDSKIHQVPEHCAPGTYYKYTRGYRKVPGDTCEGGQDHSFNPLLYACPVRKRPEFLLLTSAASISMLDLGSARSTNLLEMDYSPSVAAVFDWEKNSLIFVDSDHLVKKVSLEQSNPYKEILLEQDSKYATVKSLAFEWTGRNVFVVRADTHGNSVIDVVNVDHRFERRLCNLPDVKSLVLDPHDGFMYFVGKSASSQLYHIFRASMDGADEHPTHVFNSSVSVGANTVMTLDRESGQLYWIDPLTKCLNSVLVTGASKNPGTALNLPILLRSRGGDTLDGPSGIATYKDYLYVVFENSDMVMMASKSDTHDWLVFTTYRTGVIGMVEVSNTSHHAMSACSPYHHPCSQLCLPLPSQNSTAPGGHNRVCLCGKGYKVTKASPTAKDEMCACEAGEIMKENGLCSANASSCVADKFTCHNGNCEPKSYQCDGEDDCGDNSDEMDCEFQTCRKGSFTCHSGKCIMESWHCDGTDDCRDGIASDELNCENHECKTEEFECKNHYCIRKSWVCDGDNDCHDNSDEENCDSSSSSSCSPWEFTCDDSTCVDAFLECNHNWDCQDGSDEKECNQTQTRCKEDFQFSCGDQNNTCILKSWVCDTEEDCLNGKDEENCETRSTVTPSPHGCLWGFQCENSVCVGFETLCNGVDDCGDNSDEVSCPARPTTSTTTATAPVDCPLGHFSCRTQSNSFRCLPDSARCNNIVDCADGMDEIDCDHTCRSDQFRCKTNVTTSCVWRRWVCDGEPDCPNGEDEDHCEDYVTCSPHEWTCAKGGSCVPLTDHCDGKLDCDDASDELGCDDINCSIFDSNLEACCNEEKCGVYLIKTIHWFLFFDREKGMCKPFKEAAANVDHSLCSTRYVPVQCGKDQFSCSSKERCLSFTQVCNGHNDCNNEDEAGCECDRETEGTPPISEVTNTSVTWILDDIFSNFSYALVVEGLQAANLSWIRHPAESGKHVTVQNLKPAQQYNFVFNYNNSRCLTEPVSVRLDDGLPSAPQGLKVTNKKEYKAEATPVFTVDVTWKAPASPRGTIRFYVIYYQQIHNDGTAASNVYEHKEAVSDVVGTSSQQFRDTVVEHIENGRTYHFWIAAVTDAGVGQASKKQTINISPGPEKSLQPKIKVISESSLNLMWQPQPNIKGYRILVTTVEPSDPTRIATPDKVVDLPGSSNHYKIQELCPGSTVLISLHARYGDSKSYESHPKDTLQNIMSGVQPKVNITKLELNGATSVLFSYEVTQGKVPGQKFLIYYTEDLAVAAKNVSVSDTAHSLEGLKACEHYFVWVRPSYLSCPASRFKLFTTQEDLTAPPKDVKAQLVRHKDHYSVNLTWAASCGQDNLNMNYVITTFRGKERGDFILKSTSKVFEVTPKLTYTFRIRLDVDGSKLSEPLKVTIPSLDGPINLIMFRETEHKAIVRWDWPPRRNWPEFKEYILHTSGPAGFKLTNHTARSEILLHLGQDGWYNFTVEVKDKKDELIAETLQPARYMYEAYLEAPQPTPSGGGSSMSSTNLMAILIPVVLVVVALSAALVFFIVRHKRLQRSFLAFANSHYNIQSGTTTFSDDLDGDEPLIQGFSDDEPLVIA</sequence>
<dbReference type="Gene3D" id="2.40.128.620">
    <property type="match status" value="1"/>
</dbReference>
<dbReference type="InterPro" id="IPR003961">
    <property type="entry name" value="FN3_dom"/>
</dbReference>
<dbReference type="InterPro" id="IPR036055">
    <property type="entry name" value="LDL_receptor-like_sf"/>
</dbReference>
<dbReference type="Gene3D" id="2.60.40.10">
    <property type="entry name" value="Immunoglobulins"/>
    <property type="match status" value="2"/>
</dbReference>
<feature type="disulfide bond" evidence="7">
    <location>
        <begin position="1249"/>
        <end position="1267"/>
    </location>
</feature>